<dbReference type="EMBL" id="CP151261">
    <property type="protein sequence ID" value="WZH44028.1"/>
    <property type="molecule type" value="Genomic_DNA"/>
</dbReference>
<accession>A0ABZ2WTF9</accession>
<dbReference type="Pfam" id="PF00348">
    <property type="entry name" value="polyprenyl_synt"/>
    <property type="match status" value="1"/>
</dbReference>
<evidence type="ECO:0000313" key="4">
    <source>
        <dbReference type="EMBL" id="WZH44028.1"/>
    </source>
</evidence>
<keyword evidence="1" id="KW-0808">Transferase</keyword>
<keyword evidence="3" id="KW-0460">Magnesium</keyword>
<protein>
    <submittedName>
        <fullName evidence="4">Isoprenoid synthase domain-containing protein</fullName>
    </submittedName>
</protein>
<dbReference type="InterPro" id="IPR008949">
    <property type="entry name" value="Isoprenoid_synthase_dom_sf"/>
</dbReference>
<evidence type="ECO:0000256" key="2">
    <source>
        <dbReference type="ARBA" id="ARBA00022723"/>
    </source>
</evidence>
<keyword evidence="5" id="KW-1185">Reference proteome</keyword>
<evidence type="ECO:0000256" key="3">
    <source>
        <dbReference type="ARBA" id="ARBA00022842"/>
    </source>
</evidence>
<reference evidence="4 5" key="1">
    <citation type="submission" date="2024-04" db="EMBL/GenBank/DDBJ databases">
        <title>Complete genome sequence of Fusarium acuminatum.</title>
        <authorList>
            <person name="Lan B."/>
        </authorList>
    </citation>
    <scope>NUCLEOTIDE SEQUENCE [LARGE SCALE GENOMIC DNA]</scope>
    <source>
        <strain evidence="4">1A</strain>
    </source>
</reference>
<dbReference type="PANTHER" id="PTHR12001:SF72">
    <property type="entry name" value="THIJ_PFPI FAMILY PROTEIN (AFU_ORTHOLOGUE AFUA_3G01210)-RELATED"/>
    <property type="match status" value="1"/>
</dbReference>
<proteinExistence type="predicted"/>
<dbReference type="SFLD" id="SFLDS00005">
    <property type="entry name" value="Isoprenoid_Synthase_Type_I"/>
    <property type="match status" value="1"/>
</dbReference>
<gene>
    <name evidence="4" type="ORF">QYS62_005044</name>
</gene>
<dbReference type="Proteomes" id="UP001489902">
    <property type="component" value="Chromosome 2"/>
</dbReference>
<sequence>MGAQSFIRNSIPLPRHVYEGDEYFCRFTPRIHRDVRLSDAGSWQCQVDFLKASNEAKAGASRNKDVHSYAVGCINQVVGNFTAMCACEALSERLALTTYMVEYAYIHDDESNKQLMEGLTLGGDTGRGSKSKDHVKRRQLQAKIVMELMEVDKEQAKETLRLWKDMSEVFVQIRDMKFTTLDPYLKVRVVDAGCPLTADEEQKTGHITSAAYDSWVLVNDYFSWEKEWSNYQASGATGVIANSIFLFMNWYSIGREEGKKMLRKEIISRENRYCKLKEDFLAKGLATEKTRQWLELLDLVTAGNFAWSMTTARYRAGAEDVYPTLWKECTDMSEDDSESLGRSISVNAAAMADKMEVVLHDRRYLDLSTPEHRPKGTESTTDDDPPRVYVETEEQTSQLRKTWSIHQYEEIILQPLKYLEMMPSKGFRNAVIDGLEIWYQVPEKSLNVIRHIINLLHSSSLMYDDIEDNSALRRGYPATHVVFGVNQTINTASLLIIKALKAAEALSSRASRLLIDLLIEGHISQGLDLYWTYHTAIPTEEEYFTMVDGKTGSLFTLLAELMRCEATKHRSLDVTLLMKLVGRFFQARDDYMNLQCAEYAEKKGFAEDISEGKISLPLIHALATKSSQQGRLMSLLQQRKCGNGLCHEMRKLAVDDIKATGGLEYAKKTAVGLQESVTETLSMYEDKLGEKNRLLRLAQKRLEIEV</sequence>
<dbReference type="InterPro" id="IPR033749">
    <property type="entry name" value="Polyprenyl_synt_CS"/>
</dbReference>
<dbReference type="PROSITE" id="PS00723">
    <property type="entry name" value="POLYPRENYL_SYNTHASE_1"/>
    <property type="match status" value="1"/>
</dbReference>
<organism evidence="4 5">
    <name type="scientific">Fusarium acuminatum</name>
    <dbReference type="NCBI Taxonomy" id="5515"/>
    <lineage>
        <taxon>Eukaryota</taxon>
        <taxon>Fungi</taxon>
        <taxon>Dikarya</taxon>
        <taxon>Ascomycota</taxon>
        <taxon>Pezizomycotina</taxon>
        <taxon>Sordariomycetes</taxon>
        <taxon>Hypocreomycetidae</taxon>
        <taxon>Hypocreales</taxon>
        <taxon>Nectriaceae</taxon>
        <taxon>Fusarium</taxon>
        <taxon>Fusarium tricinctum species complex</taxon>
    </lineage>
</organism>
<dbReference type="PANTHER" id="PTHR12001">
    <property type="entry name" value="GERANYLGERANYL PYROPHOSPHATE SYNTHASE"/>
    <property type="match status" value="1"/>
</dbReference>
<evidence type="ECO:0000256" key="1">
    <source>
        <dbReference type="ARBA" id="ARBA00022679"/>
    </source>
</evidence>
<evidence type="ECO:0000313" key="5">
    <source>
        <dbReference type="Proteomes" id="UP001489902"/>
    </source>
</evidence>
<dbReference type="Gene3D" id="1.10.600.10">
    <property type="entry name" value="Farnesyl Diphosphate Synthase"/>
    <property type="match status" value="2"/>
</dbReference>
<keyword evidence="2" id="KW-0479">Metal-binding</keyword>
<dbReference type="Pfam" id="PF19086">
    <property type="entry name" value="Terpene_syn_C_2"/>
    <property type="match status" value="1"/>
</dbReference>
<dbReference type="SUPFAM" id="SSF48576">
    <property type="entry name" value="Terpenoid synthases"/>
    <property type="match status" value="2"/>
</dbReference>
<dbReference type="InterPro" id="IPR000092">
    <property type="entry name" value="Polyprenyl_synt"/>
</dbReference>
<name>A0ABZ2WTF9_9HYPO</name>